<evidence type="ECO:0000256" key="1">
    <source>
        <dbReference type="ARBA" id="ARBA00010118"/>
    </source>
</evidence>
<evidence type="ECO:0000313" key="6">
    <source>
        <dbReference type="Proteomes" id="UP001497392"/>
    </source>
</evidence>
<protein>
    <submittedName>
        <fullName evidence="5">G6687 protein</fullName>
    </submittedName>
</protein>
<dbReference type="PANTHER" id="PTHR12203">
    <property type="entry name" value="KDEL LYS-ASP-GLU-LEU CONTAINING - RELATED"/>
    <property type="match status" value="1"/>
</dbReference>
<gene>
    <name evidence="5" type="primary">g6687</name>
    <name evidence="5" type="ORF">VP750_LOCUS5721</name>
</gene>
<evidence type="ECO:0000256" key="3">
    <source>
        <dbReference type="SAM" id="SignalP"/>
    </source>
</evidence>
<dbReference type="InterPro" id="IPR051091">
    <property type="entry name" value="O-Glucosyltr/Glycosyltrsf_90"/>
</dbReference>
<evidence type="ECO:0000313" key="5">
    <source>
        <dbReference type="EMBL" id="CAL5224062.1"/>
    </source>
</evidence>
<dbReference type="Proteomes" id="UP001497392">
    <property type="component" value="Unassembled WGS sequence"/>
</dbReference>
<organism evidence="5 6">
    <name type="scientific">Coccomyxa viridis</name>
    <dbReference type="NCBI Taxonomy" id="1274662"/>
    <lineage>
        <taxon>Eukaryota</taxon>
        <taxon>Viridiplantae</taxon>
        <taxon>Chlorophyta</taxon>
        <taxon>core chlorophytes</taxon>
        <taxon>Trebouxiophyceae</taxon>
        <taxon>Trebouxiophyceae incertae sedis</taxon>
        <taxon>Coccomyxaceae</taxon>
        <taxon>Coccomyxa</taxon>
    </lineage>
</organism>
<feature type="signal peptide" evidence="3">
    <location>
        <begin position="1"/>
        <end position="21"/>
    </location>
</feature>
<feature type="chain" id="PRO_5046062815" evidence="3">
    <location>
        <begin position="22"/>
        <end position="333"/>
    </location>
</feature>
<keyword evidence="6" id="KW-1185">Reference proteome</keyword>
<dbReference type="SMART" id="SM00672">
    <property type="entry name" value="CAP10"/>
    <property type="match status" value="1"/>
</dbReference>
<reference evidence="5 6" key="1">
    <citation type="submission" date="2024-06" db="EMBL/GenBank/DDBJ databases">
        <authorList>
            <person name="Kraege A."/>
            <person name="Thomma B."/>
        </authorList>
    </citation>
    <scope>NUCLEOTIDE SEQUENCE [LARGE SCALE GENOMIC DNA]</scope>
</reference>
<evidence type="ECO:0000259" key="4">
    <source>
        <dbReference type="SMART" id="SM00672"/>
    </source>
</evidence>
<sequence>MLRRDFYQALLLLTIAASASADKPSASEYVATQCAAYAAAYDPLVEHYLSQFRGGFSTSDILQMPAVYNGTRLQRDFKGALPVLYILDGEVYHDSSLPQPGGKRLKNLEFFGIPLLQQLGQLAVLPDMALRYAPFDEPVPFTGVDTAPWFGYCSVPQQQRILMLPDTIRKANLQCSGTCRAGSGDTRIPKAVFLGTPTGWQKGKRKAVLRAGLEHPEHIYAGLTGDPEGLLTAEEASEFQLQPPLPLHEQVALYKYIVNVEGNCAALRLKQLLAGPSAVFFVQSDEIEWFYRLLTPYVHYIPVSFSRAGVGRAFQVDLAAKASLLHECTIVPD</sequence>
<keyword evidence="2" id="KW-0808">Transferase</keyword>
<dbReference type="InterPro" id="IPR006598">
    <property type="entry name" value="CAP10"/>
</dbReference>
<comment type="caution">
    <text evidence="5">The sequence shown here is derived from an EMBL/GenBank/DDBJ whole genome shotgun (WGS) entry which is preliminary data.</text>
</comment>
<name>A0ABP1G0X1_9CHLO</name>
<proteinExistence type="inferred from homology"/>
<accession>A0ABP1G0X1</accession>
<dbReference type="Pfam" id="PF05686">
    <property type="entry name" value="Glyco_transf_90"/>
    <property type="match status" value="1"/>
</dbReference>
<dbReference type="PANTHER" id="PTHR12203:SF35">
    <property type="entry name" value="PROTEIN O-GLUCOSYLTRANSFERASE 1"/>
    <property type="match status" value="1"/>
</dbReference>
<evidence type="ECO:0000256" key="2">
    <source>
        <dbReference type="ARBA" id="ARBA00022679"/>
    </source>
</evidence>
<feature type="domain" description="Glycosyl transferase CAP10" evidence="4">
    <location>
        <begin position="124"/>
        <end position="326"/>
    </location>
</feature>
<keyword evidence="3" id="KW-0732">Signal</keyword>
<dbReference type="EMBL" id="CAXHTA020000010">
    <property type="protein sequence ID" value="CAL5224062.1"/>
    <property type="molecule type" value="Genomic_DNA"/>
</dbReference>
<comment type="similarity">
    <text evidence="1">Belongs to the glycosyltransferase 90 family.</text>
</comment>